<dbReference type="GO" id="GO:0016746">
    <property type="term" value="F:acyltransferase activity"/>
    <property type="evidence" value="ECO:0007669"/>
    <property type="project" value="InterPro"/>
</dbReference>
<dbReference type="Gene3D" id="4.10.320.10">
    <property type="entry name" value="E3-binding domain"/>
    <property type="match status" value="1"/>
</dbReference>
<dbReference type="InterPro" id="IPR036625">
    <property type="entry name" value="E3-bd_dom_sf"/>
</dbReference>
<evidence type="ECO:0000259" key="6">
    <source>
        <dbReference type="PROSITE" id="PS51826"/>
    </source>
</evidence>
<dbReference type="Pfam" id="PF00364">
    <property type="entry name" value="Biotin_lipoyl"/>
    <property type="match status" value="1"/>
</dbReference>
<dbReference type="Gene3D" id="2.40.50.100">
    <property type="match status" value="1"/>
</dbReference>
<feature type="region of interest" description="Disordered" evidence="4">
    <location>
        <begin position="167"/>
        <end position="191"/>
    </location>
</feature>
<dbReference type="InterPro" id="IPR029058">
    <property type="entry name" value="AB_hydrolase_fold"/>
</dbReference>
<organism evidence="7 8">
    <name type="scientific">Acidisoma cellulosilyticum</name>
    <dbReference type="NCBI Taxonomy" id="2802395"/>
    <lineage>
        <taxon>Bacteria</taxon>
        <taxon>Pseudomonadati</taxon>
        <taxon>Pseudomonadota</taxon>
        <taxon>Alphaproteobacteria</taxon>
        <taxon>Acetobacterales</taxon>
        <taxon>Acidocellaceae</taxon>
        <taxon>Acidisoma</taxon>
    </lineage>
</organism>
<dbReference type="PANTHER" id="PTHR23151">
    <property type="entry name" value="DIHYDROLIPOAMIDE ACETYL/SUCCINYL-TRANSFERASE-RELATED"/>
    <property type="match status" value="1"/>
</dbReference>
<dbReference type="InterPro" id="IPR003016">
    <property type="entry name" value="2-oxoA_DH_lipoyl-BS"/>
</dbReference>
<proteinExistence type="inferred from homology"/>
<evidence type="ECO:0000256" key="1">
    <source>
        <dbReference type="ARBA" id="ARBA00001938"/>
    </source>
</evidence>
<dbReference type="PANTHER" id="PTHR23151:SF90">
    <property type="entry name" value="DIHYDROLIPOYLLYSINE-RESIDUE ACETYLTRANSFERASE COMPONENT OF PYRUVATE DEHYDROGENASE COMPLEX, MITOCHONDRIAL-RELATED"/>
    <property type="match status" value="1"/>
</dbReference>
<dbReference type="PRINTS" id="PR00111">
    <property type="entry name" value="ABHYDROLASE"/>
</dbReference>
<dbReference type="Proteomes" id="UP000721844">
    <property type="component" value="Unassembled WGS sequence"/>
</dbReference>
<dbReference type="NCBIfam" id="NF011457">
    <property type="entry name" value="PRK14875.1"/>
    <property type="match status" value="1"/>
</dbReference>
<keyword evidence="8" id="KW-1185">Reference proteome</keyword>
<dbReference type="GO" id="GO:0006086">
    <property type="term" value="P:pyruvate decarboxylation to acetyl-CoA"/>
    <property type="evidence" value="ECO:0007669"/>
    <property type="project" value="InterPro"/>
</dbReference>
<accession>A0A963Z210</accession>
<dbReference type="InterPro" id="IPR011053">
    <property type="entry name" value="Single_hybrid_motif"/>
</dbReference>
<dbReference type="RefSeq" id="WP_227308063.1">
    <property type="nucleotide sequence ID" value="NZ_JAESVA010000004.1"/>
</dbReference>
<dbReference type="PROSITE" id="PS50968">
    <property type="entry name" value="BIOTINYL_LIPOYL"/>
    <property type="match status" value="1"/>
</dbReference>
<feature type="domain" description="Lipoyl-binding" evidence="5">
    <location>
        <begin position="2"/>
        <end position="80"/>
    </location>
</feature>
<dbReference type="EMBL" id="JAESVA010000004">
    <property type="protein sequence ID" value="MCB8881392.1"/>
    <property type="molecule type" value="Genomic_DNA"/>
</dbReference>
<comment type="caution">
    <text evidence="7">The sequence shown here is derived from an EMBL/GenBank/DDBJ whole genome shotgun (WGS) entry which is preliminary data.</text>
</comment>
<dbReference type="CDD" id="cd06849">
    <property type="entry name" value="lipoyl_domain"/>
    <property type="match status" value="1"/>
</dbReference>
<reference evidence="7 8" key="1">
    <citation type="journal article" date="2021" name="Microorganisms">
        <title>Acidisoma silvae sp. nov. and Acidisomacellulosilytica sp. nov., Two Acidophilic Bacteria Isolated from Decaying Wood, Hydrolyzing Cellulose and Producing Poly-3-hydroxybutyrate.</title>
        <authorList>
            <person name="Mieszkin S."/>
            <person name="Pouder E."/>
            <person name="Uroz S."/>
            <person name="Simon-Colin C."/>
            <person name="Alain K."/>
        </authorList>
    </citation>
    <scope>NUCLEOTIDE SEQUENCE [LARGE SCALE GENOMIC DNA]</scope>
    <source>
        <strain evidence="7 8">HW T5.17</strain>
    </source>
</reference>
<evidence type="ECO:0000313" key="8">
    <source>
        <dbReference type="Proteomes" id="UP000721844"/>
    </source>
</evidence>
<protein>
    <submittedName>
        <fullName evidence="7">Acetoin dehydrogenase dihydrolipoyllysine-residue acetyltransferase subunit</fullName>
    </submittedName>
</protein>
<dbReference type="InterPro" id="IPR004167">
    <property type="entry name" value="PSBD"/>
</dbReference>
<evidence type="ECO:0000256" key="2">
    <source>
        <dbReference type="ARBA" id="ARBA00007317"/>
    </source>
</evidence>
<sequence>MATEVIMPRVDMDMASGRISRWYVEEGVRVEAGQPLFEIETDKAAMEIEAPSGGILRKLPLADGAEVSVGSAVGWICAPDEMLPQNQPEAQPEKALPDEASAIPQTQGPSSEAAAKEPASDRRFVTATPLARRIAAGYGISLATVQGSGPRGRIQARDVERLGANGFDHAQGSQDPASVPILSRDSDSDRPVDRIIEPPIATPADLPHGAWLRKGEGPPVVLLHGFGADLNSWRLMLGVIAPSRSVFAIDLPGHGASPALPRPDLRSLADAVAARLAAEGLSNIDLVGHSLGGAVATELADIGTVGVRSLFLIAPAGLGPEINGAFIAGLARATSEASLAPWLRLLVDDGDVLTPSFIRSTARQREDRGIIKAQTDLAAAMFPDGTQGFSIRGAMERLDMPVRLVFGTNDRIIPPGHAMHLPPLAAVHRLPGVGHMPQLESRAMLGRILAHHLHDGR</sequence>
<dbReference type="InterPro" id="IPR045257">
    <property type="entry name" value="E2/Pdx1"/>
</dbReference>
<name>A0A963Z210_9PROT</name>
<dbReference type="InterPro" id="IPR000073">
    <property type="entry name" value="AB_hydrolase_1"/>
</dbReference>
<comment type="cofactor">
    <cofactor evidence="1">
        <name>(R)-lipoate</name>
        <dbReference type="ChEBI" id="CHEBI:83088"/>
    </cofactor>
</comment>
<evidence type="ECO:0000256" key="3">
    <source>
        <dbReference type="ARBA" id="ARBA00022823"/>
    </source>
</evidence>
<evidence type="ECO:0000313" key="7">
    <source>
        <dbReference type="EMBL" id="MCB8881392.1"/>
    </source>
</evidence>
<dbReference type="GO" id="GO:0045254">
    <property type="term" value="C:pyruvate dehydrogenase complex"/>
    <property type="evidence" value="ECO:0007669"/>
    <property type="project" value="InterPro"/>
</dbReference>
<dbReference type="AlphaFoldDB" id="A0A963Z210"/>
<dbReference type="SUPFAM" id="SSF51230">
    <property type="entry name" value="Single hybrid motif"/>
    <property type="match status" value="1"/>
</dbReference>
<dbReference type="Gene3D" id="3.40.50.1820">
    <property type="entry name" value="alpha/beta hydrolase"/>
    <property type="match status" value="1"/>
</dbReference>
<dbReference type="Pfam" id="PF12697">
    <property type="entry name" value="Abhydrolase_6"/>
    <property type="match status" value="1"/>
</dbReference>
<dbReference type="Pfam" id="PF02817">
    <property type="entry name" value="E3_binding"/>
    <property type="match status" value="1"/>
</dbReference>
<comment type="similarity">
    <text evidence="2">Belongs to the 2-oxoacid dehydrogenase family.</text>
</comment>
<gene>
    <name evidence="7" type="ORF">ACELLULO517_14175</name>
</gene>
<evidence type="ECO:0000256" key="4">
    <source>
        <dbReference type="SAM" id="MobiDB-lite"/>
    </source>
</evidence>
<feature type="compositionally biased region" description="Basic and acidic residues" evidence="4">
    <location>
        <begin position="114"/>
        <end position="123"/>
    </location>
</feature>
<dbReference type="PROSITE" id="PS00189">
    <property type="entry name" value="LIPOYL"/>
    <property type="match status" value="1"/>
</dbReference>
<feature type="domain" description="Peripheral subunit-binding (PSBD)" evidence="6">
    <location>
        <begin position="126"/>
        <end position="163"/>
    </location>
</feature>
<evidence type="ECO:0000259" key="5">
    <source>
        <dbReference type="PROSITE" id="PS50968"/>
    </source>
</evidence>
<feature type="region of interest" description="Disordered" evidence="4">
    <location>
        <begin position="101"/>
        <end position="123"/>
    </location>
</feature>
<dbReference type="PROSITE" id="PS51826">
    <property type="entry name" value="PSBD"/>
    <property type="match status" value="1"/>
</dbReference>
<dbReference type="SUPFAM" id="SSF53474">
    <property type="entry name" value="alpha/beta-Hydrolases"/>
    <property type="match status" value="1"/>
</dbReference>
<dbReference type="SUPFAM" id="SSF47005">
    <property type="entry name" value="Peripheral subunit-binding domain of 2-oxo acid dehydrogenase complex"/>
    <property type="match status" value="1"/>
</dbReference>
<dbReference type="InterPro" id="IPR000089">
    <property type="entry name" value="Biotin_lipoyl"/>
</dbReference>
<keyword evidence="3" id="KW-0450">Lipoyl</keyword>